<accession>A0A1G4W6N6</accession>
<feature type="transmembrane region" description="Helical" evidence="1">
    <location>
        <begin position="112"/>
        <end position="134"/>
    </location>
</feature>
<dbReference type="Proteomes" id="UP000182124">
    <property type="component" value="Unassembled WGS sequence"/>
</dbReference>
<evidence type="ECO:0008006" key="4">
    <source>
        <dbReference type="Google" id="ProtNLM"/>
    </source>
</evidence>
<name>A0A1G4W6N6_9FLAO</name>
<evidence type="ECO:0000313" key="3">
    <source>
        <dbReference type="Proteomes" id="UP000182124"/>
    </source>
</evidence>
<evidence type="ECO:0000313" key="2">
    <source>
        <dbReference type="EMBL" id="SCX17208.1"/>
    </source>
</evidence>
<gene>
    <name evidence="2" type="ORF">SAMN02927925_02506</name>
</gene>
<keyword evidence="1" id="KW-1133">Transmembrane helix</keyword>
<evidence type="ECO:0000256" key="1">
    <source>
        <dbReference type="SAM" id="Phobius"/>
    </source>
</evidence>
<feature type="transmembrane region" description="Helical" evidence="1">
    <location>
        <begin position="7"/>
        <end position="27"/>
    </location>
</feature>
<keyword evidence="1" id="KW-0812">Transmembrane</keyword>
<reference evidence="2 3" key="1">
    <citation type="submission" date="2016-10" db="EMBL/GenBank/DDBJ databases">
        <authorList>
            <person name="de Groot N.N."/>
        </authorList>
    </citation>
    <scope>NUCLEOTIDE SEQUENCE [LARGE SCALE GENOMIC DNA]</scope>
    <source>
        <strain evidence="2 3">CGMCC 1.3801</strain>
    </source>
</reference>
<dbReference type="AlphaFoldDB" id="A0A1G4W6N6"/>
<proteinExistence type="predicted"/>
<dbReference type="RefSeq" id="WP_023577511.1">
    <property type="nucleotide sequence ID" value="NZ_CBCSBQ010000020.1"/>
</dbReference>
<keyword evidence="1" id="KW-0472">Membrane</keyword>
<protein>
    <recommendedName>
        <fullName evidence="4">DUF4199 domain-containing protein</fullName>
    </recommendedName>
</protein>
<dbReference type="eggNOG" id="ENOG50339I1">
    <property type="taxonomic scope" value="Bacteria"/>
</dbReference>
<organism evidence="2 3">
    <name type="scientific">Flavobacterium saliperosum</name>
    <dbReference type="NCBI Taxonomy" id="329186"/>
    <lineage>
        <taxon>Bacteria</taxon>
        <taxon>Pseudomonadati</taxon>
        <taxon>Bacteroidota</taxon>
        <taxon>Flavobacteriia</taxon>
        <taxon>Flavobacteriales</taxon>
        <taxon>Flavobacteriaceae</taxon>
        <taxon>Flavobacterium</taxon>
    </lineage>
</organism>
<feature type="transmembrane region" description="Helical" evidence="1">
    <location>
        <begin position="33"/>
        <end position="51"/>
    </location>
</feature>
<dbReference type="STRING" id="329186.SAMN02927925_02506"/>
<feature type="transmembrane region" description="Helical" evidence="1">
    <location>
        <begin position="63"/>
        <end position="88"/>
    </location>
</feature>
<dbReference type="EMBL" id="FMTY01000007">
    <property type="protein sequence ID" value="SCX17208.1"/>
    <property type="molecule type" value="Genomic_DNA"/>
</dbReference>
<sequence>MFKSREFINGFIIFVGIGIYFLFMEVLGLSDNFFLRILNVFIIFYGINRTIKANIYGGQNDYLFNLTSGALTAFVGVILSIIGLNIYIHIQGGEEYIKTLSEAFLFGGSPSVYQYCAGLLFEGLASSAIAAFTLMQYWKGKTVRDGHLTHE</sequence>